<reference evidence="2 3" key="1">
    <citation type="submission" date="2018-07" db="EMBL/GenBank/DDBJ databases">
        <title>New species, Clostridium PI-S10-A1B.</title>
        <authorList>
            <person name="Krishna G."/>
            <person name="Summeta K."/>
            <person name="Shikha S."/>
            <person name="Prabhu P.B."/>
            <person name="Suresh K."/>
        </authorList>
    </citation>
    <scope>NUCLEOTIDE SEQUENCE [LARGE SCALE GENOMIC DNA]</scope>
    <source>
        <strain evidence="2 3">PI-S10-A1B</strain>
    </source>
</reference>
<dbReference type="RefSeq" id="WP_117419398.1">
    <property type="nucleotide sequence ID" value="NZ_QOHO01000086.1"/>
</dbReference>
<organism evidence="2 3">
    <name type="scientific">Lacrimispora amygdalina</name>
    <dbReference type="NCBI Taxonomy" id="253257"/>
    <lineage>
        <taxon>Bacteria</taxon>
        <taxon>Bacillati</taxon>
        <taxon>Bacillota</taxon>
        <taxon>Clostridia</taxon>
        <taxon>Lachnospirales</taxon>
        <taxon>Lachnospiraceae</taxon>
        <taxon>Lacrimispora</taxon>
    </lineage>
</organism>
<dbReference type="AlphaFoldDB" id="A0A3E2N666"/>
<dbReference type="Proteomes" id="UP000260680">
    <property type="component" value="Unassembled WGS sequence"/>
</dbReference>
<proteinExistence type="predicted"/>
<sequence length="186" mass="21857">MTNDWIYEKANALVRKYFTRDPFELAKDLNIHLEVMNNMTHLLGMYQVIQKNRFIFLSADLHPSIRKVVLAHEIGHDQLHRNYAKANAFHEVSIFRELGCHEIEANIFAAHLLINDKEIIRLLENEDVSDRSLANELGVEINLVNLKISELYKMGILSSSRYNIERPRTEFLKDYNPIRDRDNSTY</sequence>
<protein>
    <submittedName>
        <fullName evidence="2">ImmA/IrrE family metallo-endopeptidase</fullName>
    </submittedName>
</protein>
<dbReference type="EMBL" id="QOHO01000086">
    <property type="protein sequence ID" value="RFZ76444.1"/>
    <property type="molecule type" value="Genomic_DNA"/>
</dbReference>
<dbReference type="OrthoDB" id="9816277at2"/>
<feature type="domain" description="IrrE N-terminal-like" evidence="1">
    <location>
        <begin position="32"/>
        <end position="148"/>
    </location>
</feature>
<dbReference type="Pfam" id="PF06114">
    <property type="entry name" value="Peptidase_M78"/>
    <property type="match status" value="1"/>
</dbReference>
<name>A0A3E2N666_9FIRM</name>
<accession>A0A3E2N666</accession>
<gene>
    <name evidence="2" type="ORF">DS742_23530</name>
</gene>
<evidence type="ECO:0000259" key="1">
    <source>
        <dbReference type="Pfam" id="PF06114"/>
    </source>
</evidence>
<evidence type="ECO:0000313" key="3">
    <source>
        <dbReference type="Proteomes" id="UP000260680"/>
    </source>
</evidence>
<evidence type="ECO:0000313" key="2">
    <source>
        <dbReference type="EMBL" id="RFZ76444.1"/>
    </source>
</evidence>
<comment type="caution">
    <text evidence="2">The sequence shown here is derived from an EMBL/GenBank/DDBJ whole genome shotgun (WGS) entry which is preliminary data.</text>
</comment>
<dbReference type="Gene3D" id="1.10.10.2910">
    <property type="match status" value="1"/>
</dbReference>
<dbReference type="InterPro" id="IPR010359">
    <property type="entry name" value="IrrE_HExxH"/>
</dbReference>